<dbReference type="InterPro" id="IPR016461">
    <property type="entry name" value="COMT-like"/>
</dbReference>
<organism evidence="7 8">
    <name type="scientific">Coccidioides immitis RMSCC 3703</name>
    <dbReference type="NCBI Taxonomy" id="454286"/>
    <lineage>
        <taxon>Eukaryota</taxon>
        <taxon>Fungi</taxon>
        <taxon>Dikarya</taxon>
        <taxon>Ascomycota</taxon>
        <taxon>Pezizomycotina</taxon>
        <taxon>Eurotiomycetes</taxon>
        <taxon>Eurotiomycetidae</taxon>
        <taxon>Onygenales</taxon>
        <taxon>Onygenaceae</taxon>
        <taxon>Coccidioides</taxon>
    </lineage>
</organism>
<dbReference type="OrthoDB" id="1606438at2759"/>
<protein>
    <submittedName>
        <fullName evidence="7">Aflatoxin biosynthesis protein</fullName>
    </submittedName>
</protein>
<dbReference type="PANTHER" id="PTHR43712:SF5">
    <property type="entry name" value="O-METHYLTRANSFERASE ASQN-RELATED"/>
    <property type="match status" value="1"/>
</dbReference>
<gene>
    <name evidence="7" type="ORF">CISG_07718</name>
</gene>
<evidence type="ECO:0000313" key="7">
    <source>
        <dbReference type="EMBL" id="KMU79287.1"/>
    </source>
</evidence>
<dbReference type="InterPro" id="IPR001077">
    <property type="entry name" value="COMT_C"/>
</dbReference>
<proteinExistence type="inferred from homology"/>
<feature type="region of interest" description="Disordered" evidence="5">
    <location>
        <begin position="1"/>
        <end position="32"/>
    </location>
</feature>
<dbReference type="Proteomes" id="UP000054559">
    <property type="component" value="Unassembled WGS sequence"/>
</dbReference>
<keyword evidence="2" id="KW-0808">Transferase</keyword>
<evidence type="ECO:0000256" key="1">
    <source>
        <dbReference type="ARBA" id="ARBA00022603"/>
    </source>
</evidence>
<dbReference type="GO" id="GO:0008171">
    <property type="term" value="F:O-methyltransferase activity"/>
    <property type="evidence" value="ECO:0007669"/>
    <property type="project" value="InterPro"/>
</dbReference>
<dbReference type="Gene3D" id="3.40.50.150">
    <property type="entry name" value="Vaccinia Virus protein VP39"/>
    <property type="match status" value="1"/>
</dbReference>
<dbReference type="GO" id="GO:0032259">
    <property type="term" value="P:methylation"/>
    <property type="evidence" value="ECO:0007669"/>
    <property type="project" value="UniProtKB-KW"/>
</dbReference>
<dbReference type="PANTHER" id="PTHR43712">
    <property type="entry name" value="PUTATIVE (AFU_ORTHOLOGUE AFUA_4G14580)-RELATED"/>
    <property type="match status" value="1"/>
</dbReference>
<sequence length="471" mass="51751">MPHSPNHIPVNSSPKILTFGPDRGANKNNYPLPNVDRLGEVRLLAGLQQERGSGGQGLSRSKERRLLVEICAATNLITGHDALAGDSHSSSSDDAPLNVRDARQRVLNSAAKIQQLISEPTEFLVNLSVEVLSSLNTFWSTIQVELKEAHIVPINCKYSMALSLPGARGDSSASVARMAMTRNFLCEPVPGHVAHNAVSRLFVTNPAYLGWTRFMTEFYMPVASKFSEATEKWGDTVAGNQTAVNLAMNTQLTAFDFITQSREWGRLFSAYMKGVQASRATNVKHVVADYDWEAMGKALVVHIDGAPGNVCIALAESYPALSFIIQDTPETVGNCRGLLRSQPENVRKRITTAAHRALEPQTVTNADVYLLRMVLHNHTDDEASRILANLVPALKQNPSARILIVDTLLPEPGSIGIVDEGLARYRDMTMMEVFNTKERDRQEFEDILNKASDGEGKLVTIIETLAFDSEE</sequence>
<dbReference type="AlphaFoldDB" id="A0A0J8TZ58"/>
<evidence type="ECO:0000256" key="3">
    <source>
        <dbReference type="ARBA" id="ARBA00022691"/>
    </source>
</evidence>
<evidence type="ECO:0000256" key="5">
    <source>
        <dbReference type="SAM" id="MobiDB-lite"/>
    </source>
</evidence>
<dbReference type="SUPFAM" id="SSF53335">
    <property type="entry name" value="S-adenosyl-L-methionine-dependent methyltransferases"/>
    <property type="match status" value="1"/>
</dbReference>
<reference evidence="8" key="1">
    <citation type="journal article" date="2010" name="Genome Res.">
        <title>Population genomic sequencing of Coccidioides fungi reveals recent hybridization and transposon control.</title>
        <authorList>
            <person name="Neafsey D.E."/>
            <person name="Barker B.M."/>
            <person name="Sharpton T.J."/>
            <person name="Stajich J.E."/>
            <person name="Park D.J."/>
            <person name="Whiston E."/>
            <person name="Hung C.-Y."/>
            <person name="McMahan C."/>
            <person name="White J."/>
            <person name="Sykes S."/>
            <person name="Heiman D."/>
            <person name="Young S."/>
            <person name="Zeng Q."/>
            <person name="Abouelleil A."/>
            <person name="Aftuck L."/>
            <person name="Bessette D."/>
            <person name="Brown A."/>
            <person name="FitzGerald M."/>
            <person name="Lui A."/>
            <person name="Macdonald J.P."/>
            <person name="Priest M."/>
            <person name="Orbach M.J."/>
            <person name="Galgiani J.N."/>
            <person name="Kirkland T.N."/>
            <person name="Cole G.T."/>
            <person name="Birren B.W."/>
            <person name="Henn M.R."/>
            <person name="Taylor J.W."/>
            <person name="Rounsley S.D."/>
        </authorList>
    </citation>
    <scope>NUCLEOTIDE SEQUENCE [LARGE SCALE GENOMIC DNA]</scope>
    <source>
        <strain evidence="8">RMSCC 3703</strain>
    </source>
</reference>
<keyword evidence="3" id="KW-0949">S-adenosyl-L-methionine</keyword>
<evidence type="ECO:0000256" key="4">
    <source>
        <dbReference type="ARBA" id="ARBA00038277"/>
    </source>
</evidence>
<accession>A0A0J8TZ58</accession>
<evidence type="ECO:0000259" key="6">
    <source>
        <dbReference type="Pfam" id="PF00891"/>
    </source>
</evidence>
<dbReference type="Pfam" id="PF00891">
    <property type="entry name" value="Methyltransf_2"/>
    <property type="match status" value="1"/>
</dbReference>
<evidence type="ECO:0000313" key="8">
    <source>
        <dbReference type="Proteomes" id="UP000054559"/>
    </source>
</evidence>
<dbReference type="STRING" id="454286.A0A0J8TZ58"/>
<dbReference type="PROSITE" id="PS51683">
    <property type="entry name" value="SAM_OMT_II"/>
    <property type="match status" value="1"/>
</dbReference>
<comment type="similarity">
    <text evidence="4">Belongs to the class I-like SAM-binding methyltransferase superfamily. Cation-independent O-methyltransferase family.</text>
</comment>
<keyword evidence="1" id="KW-0489">Methyltransferase</keyword>
<name>A0A0J8TZ58_COCIT</name>
<dbReference type="EMBL" id="DS268173">
    <property type="protein sequence ID" value="KMU79287.1"/>
    <property type="molecule type" value="Genomic_DNA"/>
</dbReference>
<evidence type="ECO:0000256" key="2">
    <source>
        <dbReference type="ARBA" id="ARBA00022679"/>
    </source>
</evidence>
<dbReference type="InterPro" id="IPR029063">
    <property type="entry name" value="SAM-dependent_MTases_sf"/>
</dbReference>
<feature type="domain" description="O-methyltransferase C-terminal" evidence="6">
    <location>
        <begin position="254"/>
        <end position="451"/>
    </location>
</feature>